<dbReference type="GO" id="GO:0005634">
    <property type="term" value="C:nucleus"/>
    <property type="evidence" value="ECO:0007669"/>
    <property type="project" value="TreeGrafter"/>
</dbReference>
<evidence type="ECO:0000313" key="3">
    <source>
        <dbReference type="EMBL" id="KIM56434.1"/>
    </source>
</evidence>
<dbReference type="Proteomes" id="UP000053989">
    <property type="component" value="Unassembled WGS sequence"/>
</dbReference>
<dbReference type="InterPro" id="IPR050863">
    <property type="entry name" value="CenT-Element_Derived"/>
</dbReference>
<sequence>MQEEALVDWCQQNSSSATPLHFTNLCARALQVCGKHPGKNWPRRFLKRHPCLVSVKPRGLDPKRAQNFNRTAVEEYFKLRRELEEKYDGIPPEHHWNMDEKGCQMGGGRQGSGMKFIFSSEDKEHYRLHSDNLELVSIIECVNAAGTAMPPAFIMKDGPLADHSDIEGIAAANIYYPTSVATSPNGWTDRELCETWFRETFVPNALACRVNDKPVVLSADGHDSHETDKLKAVAYEYGIIVLAFPSKTTHKLQPLDVGVFSSLQRKWTAHCGQRVIDGIKINRYNFVPEYMEVRKKAITPELIKKSFSRTGIYP</sequence>
<protein>
    <recommendedName>
        <fullName evidence="2">HTH CENPB-type domain-containing protein</fullName>
    </recommendedName>
</protein>
<organism evidence="6 7">
    <name type="scientific">Scleroderma citrinum Foug A</name>
    <dbReference type="NCBI Taxonomy" id="1036808"/>
    <lineage>
        <taxon>Eukaryota</taxon>
        <taxon>Fungi</taxon>
        <taxon>Dikarya</taxon>
        <taxon>Basidiomycota</taxon>
        <taxon>Agaricomycotina</taxon>
        <taxon>Agaricomycetes</taxon>
        <taxon>Agaricomycetidae</taxon>
        <taxon>Boletales</taxon>
        <taxon>Sclerodermatineae</taxon>
        <taxon>Sclerodermataceae</taxon>
        <taxon>Scleroderma</taxon>
    </lineage>
</organism>
<evidence type="ECO:0000313" key="7">
    <source>
        <dbReference type="Proteomes" id="UP000053989"/>
    </source>
</evidence>
<evidence type="ECO:0000313" key="5">
    <source>
        <dbReference type="EMBL" id="KIM62831.1"/>
    </source>
</evidence>
<gene>
    <name evidence="6" type="ORF">SCLCIDRAFT_104288</name>
    <name evidence="5" type="ORF">SCLCIDRAFT_118524</name>
    <name evidence="4" type="ORF">SCLCIDRAFT_119372</name>
    <name evidence="3" type="ORF">SCLCIDRAFT_132568</name>
</gene>
<dbReference type="PROSITE" id="PS51253">
    <property type="entry name" value="HTH_CENPB"/>
    <property type="match status" value="1"/>
</dbReference>
<dbReference type="EMBL" id="KN822039">
    <property type="protein sequence ID" value="KIM62831.1"/>
    <property type="molecule type" value="Genomic_DNA"/>
</dbReference>
<dbReference type="PANTHER" id="PTHR19303:SF74">
    <property type="entry name" value="POGO TRANSPOSABLE ELEMENT WITH KRAB DOMAIN"/>
    <property type="match status" value="1"/>
</dbReference>
<evidence type="ECO:0000313" key="4">
    <source>
        <dbReference type="EMBL" id="KIM62518.1"/>
    </source>
</evidence>
<evidence type="ECO:0000313" key="6">
    <source>
        <dbReference type="EMBL" id="KIM69217.1"/>
    </source>
</evidence>
<feature type="domain" description="HTH CENPB-type" evidence="2">
    <location>
        <begin position="1"/>
        <end position="55"/>
    </location>
</feature>
<dbReference type="AlphaFoldDB" id="A0A0C3AW85"/>
<dbReference type="EMBL" id="KN822116">
    <property type="protein sequence ID" value="KIM56434.1"/>
    <property type="molecule type" value="Genomic_DNA"/>
</dbReference>
<dbReference type="PANTHER" id="PTHR19303">
    <property type="entry name" value="TRANSPOSON"/>
    <property type="match status" value="1"/>
</dbReference>
<dbReference type="OrthoDB" id="3265672at2759"/>
<dbReference type="Pfam" id="PF03184">
    <property type="entry name" value="DDE_1"/>
    <property type="match status" value="1"/>
</dbReference>
<accession>A0A0C3AW85</accession>
<proteinExistence type="predicted"/>
<dbReference type="InterPro" id="IPR006600">
    <property type="entry name" value="HTH_CenpB_DNA-bd_dom"/>
</dbReference>
<dbReference type="EMBL" id="KN822007">
    <property type="protein sequence ID" value="KIM69217.1"/>
    <property type="molecule type" value="Genomic_DNA"/>
</dbReference>
<evidence type="ECO:0000259" key="2">
    <source>
        <dbReference type="PROSITE" id="PS51253"/>
    </source>
</evidence>
<evidence type="ECO:0000256" key="1">
    <source>
        <dbReference type="ARBA" id="ARBA00023125"/>
    </source>
</evidence>
<dbReference type="GO" id="GO:0003677">
    <property type="term" value="F:DNA binding"/>
    <property type="evidence" value="ECO:0007669"/>
    <property type="project" value="UniProtKB-KW"/>
</dbReference>
<name>A0A0C3AW85_9AGAM</name>
<reference evidence="6" key="3">
    <citation type="submission" date="2015-02" db="EMBL/GenBank/DDBJ databases">
        <title>Evolutionary Origins and Diversification of the Mycorrhizal Mutualists.</title>
        <authorList>
            <consortium name="DOE Joint Genome Institute"/>
            <consortium name="Mycorrhizal Genomics Consortium"/>
            <person name="Kohler A."/>
            <person name="Kuo A."/>
            <person name="Nagy L.G."/>
            <person name="Floudas D."/>
            <person name="Copeland A."/>
            <person name="Barry K.W."/>
            <person name="Cichocki N."/>
            <person name="Veneault-Fourrey C."/>
            <person name="LaButti K."/>
            <person name="Lindquist E.A."/>
            <person name="Lipzen A."/>
            <person name="Lundell T."/>
            <person name="Morin E."/>
            <person name="Murat C."/>
            <person name="Riley R."/>
            <person name="Ohm R."/>
            <person name="Sun H."/>
            <person name="Tunlid A."/>
            <person name="Henrissat B."/>
            <person name="Grigoriev I.V."/>
            <person name="Hibbett D.S."/>
            <person name="Martin F."/>
        </authorList>
    </citation>
    <scope>NUCLEOTIDE SEQUENCE</scope>
    <source>
        <strain evidence="6 7">Foug A</strain>
    </source>
</reference>
<dbReference type="HOGENOM" id="CLU_013929_2_0_1"/>
<reference evidence="7" key="2">
    <citation type="submission" date="2015-01" db="EMBL/GenBank/DDBJ databases">
        <title>Evolutionary Origins and Diversification of the Mycorrhizal Mutualists.</title>
        <authorList>
            <consortium name="DOE Joint Genome Institute"/>
            <consortium name="Mycorrhizal Genomics Consortium"/>
            <person name="Kohler A."/>
            <person name="Kuo A."/>
            <person name="Nagy L.G."/>
            <person name="Floudas D."/>
            <person name="Copeland A."/>
            <person name="Barry K.W."/>
            <person name="Cichocki N."/>
            <person name="Veneault-Fourrey C."/>
            <person name="LaButti K."/>
            <person name="Lindquist E.A."/>
            <person name="Lipzen A."/>
            <person name="Lundell T."/>
            <person name="Morin E."/>
            <person name="Murat C."/>
            <person name="Riley R."/>
            <person name="Ohm R."/>
            <person name="Sun H."/>
            <person name="Tunlid A."/>
            <person name="Henrissat B."/>
            <person name="Grigoriev I.V."/>
            <person name="Hibbett D.S."/>
            <person name="Martin F."/>
        </authorList>
    </citation>
    <scope>NUCLEOTIDE SEQUENCE [LARGE SCALE GENOMIC DNA]</scope>
    <source>
        <strain evidence="7">Foug A</strain>
    </source>
</reference>
<feature type="non-terminal residue" evidence="6">
    <location>
        <position position="314"/>
    </location>
</feature>
<reference evidence="6 7" key="1">
    <citation type="submission" date="2014-04" db="EMBL/GenBank/DDBJ databases">
        <authorList>
            <consortium name="DOE Joint Genome Institute"/>
            <person name="Kuo A."/>
            <person name="Kohler A."/>
            <person name="Nagy L.G."/>
            <person name="Floudas D."/>
            <person name="Copeland A."/>
            <person name="Barry K.W."/>
            <person name="Cichocki N."/>
            <person name="Veneault-Fourrey C."/>
            <person name="LaButti K."/>
            <person name="Lindquist E.A."/>
            <person name="Lipzen A."/>
            <person name="Lundell T."/>
            <person name="Morin E."/>
            <person name="Murat C."/>
            <person name="Sun H."/>
            <person name="Tunlid A."/>
            <person name="Henrissat B."/>
            <person name="Grigoriev I.V."/>
            <person name="Hibbett D.S."/>
            <person name="Martin F."/>
            <person name="Nordberg H.P."/>
            <person name="Cantor M.N."/>
            <person name="Hua S.X."/>
        </authorList>
    </citation>
    <scope>NUCLEOTIDE SEQUENCE [LARGE SCALE GENOMIC DNA]</scope>
    <source>
        <strain evidence="6 7">Foug A</strain>
    </source>
</reference>
<dbReference type="STRING" id="1036808.A0A0C3AW85"/>
<keyword evidence="1" id="KW-0238">DNA-binding</keyword>
<dbReference type="InterPro" id="IPR004875">
    <property type="entry name" value="DDE_SF_endonuclease_dom"/>
</dbReference>
<dbReference type="EMBL" id="KN822042">
    <property type="protein sequence ID" value="KIM62518.1"/>
    <property type="molecule type" value="Genomic_DNA"/>
</dbReference>
<keyword evidence="7" id="KW-1185">Reference proteome</keyword>